<comment type="subcellular location">
    <subcellularLocation>
        <location evidence="7">Cell membrane</location>
        <topology evidence="7">Single-pass membrane protein</topology>
    </subcellularLocation>
</comment>
<dbReference type="NCBIfam" id="TIGR00247">
    <property type="entry name" value="endolytic transglycosylase MltG"/>
    <property type="match status" value="1"/>
</dbReference>
<feature type="transmembrane region" description="Helical" evidence="7">
    <location>
        <begin position="48"/>
        <end position="68"/>
    </location>
</feature>
<dbReference type="HAMAP" id="MF_02065">
    <property type="entry name" value="MltG"/>
    <property type="match status" value="1"/>
</dbReference>
<dbReference type="OrthoDB" id="9814591at2"/>
<keyword evidence="2 7" id="KW-0812">Transmembrane</keyword>
<evidence type="ECO:0000256" key="5">
    <source>
        <dbReference type="ARBA" id="ARBA00023239"/>
    </source>
</evidence>
<comment type="function">
    <text evidence="7">Functions as a peptidoglycan terminase that cleaves nascent peptidoglycan strands endolytically to terminate their elongation.</text>
</comment>
<comment type="similarity">
    <text evidence="7">Belongs to the transglycosylase MltG family.</text>
</comment>
<evidence type="ECO:0000256" key="4">
    <source>
        <dbReference type="ARBA" id="ARBA00023136"/>
    </source>
</evidence>
<evidence type="ECO:0000313" key="9">
    <source>
        <dbReference type="EMBL" id="AMD87918.1"/>
    </source>
</evidence>
<evidence type="ECO:0000256" key="1">
    <source>
        <dbReference type="ARBA" id="ARBA00022475"/>
    </source>
</evidence>
<gene>
    <name evidence="7" type="primary">mltG</name>
    <name evidence="9" type="ORF">AXF14_10435</name>
</gene>
<evidence type="ECO:0000256" key="2">
    <source>
        <dbReference type="ARBA" id="ARBA00022692"/>
    </source>
</evidence>
<keyword evidence="5 7" id="KW-0456">Lyase</keyword>
<dbReference type="PANTHER" id="PTHR30518:SF2">
    <property type="entry name" value="ENDOLYTIC MUREIN TRANSGLYCOSYLASE"/>
    <property type="match status" value="1"/>
</dbReference>
<evidence type="ECO:0000313" key="10">
    <source>
        <dbReference type="Proteomes" id="UP000065220"/>
    </source>
</evidence>
<organism evidence="9 10">
    <name type="scientific">Actinomyces radicidentis</name>
    <dbReference type="NCBI Taxonomy" id="111015"/>
    <lineage>
        <taxon>Bacteria</taxon>
        <taxon>Bacillati</taxon>
        <taxon>Actinomycetota</taxon>
        <taxon>Actinomycetes</taxon>
        <taxon>Actinomycetales</taxon>
        <taxon>Actinomycetaceae</taxon>
        <taxon>Actinomyces</taxon>
    </lineage>
</organism>
<dbReference type="EMBL" id="CP014228">
    <property type="protein sequence ID" value="AMD87918.1"/>
    <property type="molecule type" value="Genomic_DNA"/>
</dbReference>
<protein>
    <recommendedName>
        <fullName evidence="7">Endolytic murein transglycosylase</fullName>
        <ecNumber evidence="7">4.2.2.29</ecNumber>
    </recommendedName>
    <alternativeName>
        <fullName evidence="7">Peptidoglycan lytic transglycosylase</fullName>
    </alternativeName>
    <alternativeName>
        <fullName evidence="7">Peptidoglycan polymerization terminase</fullName>
    </alternativeName>
</protein>
<dbReference type="PANTHER" id="PTHR30518">
    <property type="entry name" value="ENDOLYTIC MUREIN TRANSGLYCOSYLASE"/>
    <property type="match status" value="1"/>
</dbReference>
<keyword evidence="6 7" id="KW-0961">Cell wall biogenesis/degradation</keyword>
<dbReference type="Gene3D" id="3.30.1490.480">
    <property type="entry name" value="Endolytic murein transglycosylase"/>
    <property type="match status" value="1"/>
</dbReference>
<reference evidence="10" key="1">
    <citation type="submission" date="2016-02" db="EMBL/GenBank/DDBJ databases">
        <authorList>
            <person name="Holder M.E."/>
            <person name="Ajami N.J."/>
            <person name="Petrosino J.F."/>
        </authorList>
    </citation>
    <scope>NUCLEOTIDE SEQUENCE [LARGE SCALE GENOMIC DNA]</scope>
    <source>
        <strain evidence="10">CCUG 36733</strain>
    </source>
</reference>
<name>A0A109W309_ACTRD</name>
<dbReference type="GO" id="GO:0009252">
    <property type="term" value="P:peptidoglycan biosynthetic process"/>
    <property type="evidence" value="ECO:0007669"/>
    <property type="project" value="UniProtKB-UniRule"/>
</dbReference>
<evidence type="ECO:0000256" key="3">
    <source>
        <dbReference type="ARBA" id="ARBA00022989"/>
    </source>
</evidence>
<dbReference type="InterPro" id="IPR003770">
    <property type="entry name" value="MLTG-like"/>
</dbReference>
<dbReference type="GO" id="GO:0071555">
    <property type="term" value="P:cell wall organization"/>
    <property type="evidence" value="ECO:0007669"/>
    <property type="project" value="UniProtKB-KW"/>
</dbReference>
<feature type="region of interest" description="Disordered" evidence="8">
    <location>
        <begin position="1"/>
        <end position="30"/>
    </location>
</feature>
<evidence type="ECO:0000256" key="6">
    <source>
        <dbReference type="ARBA" id="ARBA00023316"/>
    </source>
</evidence>
<dbReference type="Pfam" id="PF02618">
    <property type="entry name" value="YceG"/>
    <property type="match status" value="1"/>
</dbReference>
<keyword evidence="10" id="KW-1185">Reference proteome</keyword>
<dbReference type="GO" id="GO:0005886">
    <property type="term" value="C:plasma membrane"/>
    <property type="evidence" value="ECO:0007669"/>
    <property type="project" value="UniProtKB-SubCell"/>
</dbReference>
<evidence type="ECO:0000256" key="8">
    <source>
        <dbReference type="SAM" id="MobiDB-lite"/>
    </source>
</evidence>
<dbReference type="GO" id="GO:0008932">
    <property type="term" value="F:lytic endotransglycosylase activity"/>
    <property type="evidence" value="ECO:0007669"/>
    <property type="project" value="UniProtKB-UniRule"/>
</dbReference>
<dbReference type="AlphaFoldDB" id="A0A109W309"/>
<dbReference type="EC" id="4.2.2.29" evidence="7"/>
<sequence>MSSDDLFGTEPEDEATAAADDGGLESVLVGDEDAAEDRRARRRRRVRARIISFLVLALVLAGVAYVGMRALGSVRDVAAEQTQVSDYTGTGEDDVVVTIPDGASGSDIGQVLKDADVVVSVGAFTDAYNANAHSGNIQAGTYSLKTHMSAANAVAALLDPASKSDHTLTIPEGSTKAQVKERLVSVGGFTSAEVDAAFKDTDGIGLPDAAGGDVEGWLAPSSYDVPEDADATDVVASMVAKTVSTLKSLGIDEKDWEKDLTEASIVEREVSSSTYYGQVARVIENRLTQKDAETKGYLQMDSTVLYGLGRTGGIPSSDEIADKSNKYNTYQHAGLTPTPIGSPSQEALSAVADPPEGDWLYFVTVDLESGETLFATSLDEQKKNTEKLTEYCKKNADVCSGSTASADPSDAATKG</sequence>
<comment type="catalytic activity">
    <reaction evidence="7">
        <text>a peptidoglycan chain = a peptidoglycan chain with N-acetyl-1,6-anhydromuramyl-[peptide] at the reducing end + a peptidoglycan chain with N-acetylglucosamine at the non-reducing end.</text>
        <dbReference type="EC" id="4.2.2.29"/>
    </reaction>
</comment>
<accession>A0A109W309</accession>
<dbReference type="STRING" id="111015.AXF14_10435"/>
<keyword evidence="4 7" id="KW-0472">Membrane</keyword>
<evidence type="ECO:0000256" key="7">
    <source>
        <dbReference type="HAMAP-Rule" id="MF_02065"/>
    </source>
</evidence>
<feature type="site" description="Important for catalytic activity" evidence="7">
    <location>
        <position position="269"/>
    </location>
</feature>
<dbReference type="KEGG" id="ard:AXF14_10435"/>
<proteinExistence type="inferred from homology"/>
<keyword evidence="3 7" id="KW-1133">Transmembrane helix</keyword>
<dbReference type="Proteomes" id="UP000065220">
    <property type="component" value="Chromosome"/>
</dbReference>
<dbReference type="RefSeq" id="WP_067943043.1">
    <property type="nucleotide sequence ID" value="NZ_CP014228.1"/>
</dbReference>
<keyword evidence="1 7" id="KW-1003">Cell membrane</keyword>